<protein>
    <submittedName>
        <fullName evidence="1">Uncharacterized protein</fullName>
    </submittedName>
</protein>
<proteinExistence type="predicted"/>
<accession>A0AA43TTZ2</accession>
<dbReference type="Proteomes" id="UP001161017">
    <property type="component" value="Unassembled WGS sequence"/>
</dbReference>
<sequence length="366" mass="40663">MLLVVKRKRIMSINLLQIDQTQYYLVGEMKTLLLTYSLELNQPIMDLLSPLLPFVQHLSLSWNAALIKIPLSRSPLLTGNFSIHIMEGSVFILKGDTFFRISLLPRILPSGENSQDPITLSTQYNTLPVNQTYEFNFDQRQPTARPTSALGANDHPIYFYGFNSAFQPGRYNMNDKPPPRFRPSIAQDIIYAPPDTAQSVVSLALVGMRENAPVCDSVEGTLDSVFPEQLSDFINLHGVDNAPKDAIGLCAHTLYGGKDKDNLGAICLKQDDSSRRTLSINSIRKAPQYTTDYYQTGLHPTLAVQLLEIFCFAACHCSGDEDDVRQQRLDAWNARTLQAKTAGSDDNKGFPPRQIASANCGSSVIC</sequence>
<dbReference type="EMBL" id="JAPUFD010000006">
    <property type="protein sequence ID" value="MDI1488073.1"/>
    <property type="molecule type" value="Genomic_DNA"/>
</dbReference>
<keyword evidence="2" id="KW-1185">Reference proteome</keyword>
<gene>
    <name evidence="1" type="ORF">OHK93_007347</name>
</gene>
<organism evidence="1 2">
    <name type="scientific">Ramalina farinacea</name>
    <dbReference type="NCBI Taxonomy" id="258253"/>
    <lineage>
        <taxon>Eukaryota</taxon>
        <taxon>Fungi</taxon>
        <taxon>Dikarya</taxon>
        <taxon>Ascomycota</taxon>
        <taxon>Pezizomycotina</taxon>
        <taxon>Lecanoromycetes</taxon>
        <taxon>OSLEUM clade</taxon>
        <taxon>Lecanoromycetidae</taxon>
        <taxon>Lecanorales</taxon>
        <taxon>Lecanorineae</taxon>
        <taxon>Ramalinaceae</taxon>
        <taxon>Ramalina</taxon>
    </lineage>
</organism>
<reference evidence="1" key="1">
    <citation type="journal article" date="2023" name="Genome Biol. Evol.">
        <title>First Whole Genome Sequence and Flow Cytometry Genome Size Data for the Lichen-Forming Fungus Ramalina farinacea (Ascomycota).</title>
        <authorList>
            <person name="Llewellyn T."/>
            <person name="Mian S."/>
            <person name="Hill R."/>
            <person name="Leitch I.J."/>
            <person name="Gaya E."/>
        </authorList>
    </citation>
    <scope>NUCLEOTIDE SEQUENCE</scope>
    <source>
        <strain evidence="1">LIQ254RAFAR</strain>
    </source>
</reference>
<dbReference type="AlphaFoldDB" id="A0AA43TTZ2"/>
<comment type="caution">
    <text evidence="1">The sequence shown here is derived from an EMBL/GenBank/DDBJ whole genome shotgun (WGS) entry which is preliminary data.</text>
</comment>
<evidence type="ECO:0000313" key="2">
    <source>
        <dbReference type="Proteomes" id="UP001161017"/>
    </source>
</evidence>
<name>A0AA43TTZ2_9LECA</name>
<evidence type="ECO:0000313" key="1">
    <source>
        <dbReference type="EMBL" id="MDI1488073.1"/>
    </source>
</evidence>